<evidence type="ECO:0000313" key="2">
    <source>
        <dbReference type="EMBL" id="MBB4642599.1"/>
    </source>
</evidence>
<keyword evidence="3" id="KW-1185">Reference proteome</keyword>
<dbReference type="RefSeq" id="WP_184476847.1">
    <property type="nucleotide sequence ID" value="NZ_JACHOV010000012.1"/>
</dbReference>
<evidence type="ECO:0000313" key="3">
    <source>
        <dbReference type="Proteomes" id="UP000575068"/>
    </source>
</evidence>
<protein>
    <submittedName>
        <fullName evidence="2">Uncharacterized protein</fullName>
    </submittedName>
</protein>
<proteinExistence type="predicted"/>
<organism evidence="2 3">
    <name type="scientific">Rhizorhapis suberifaciens</name>
    <name type="common">corky root of lettuce</name>
    <dbReference type="NCBI Taxonomy" id="13656"/>
    <lineage>
        <taxon>Bacteria</taxon>
        <taxon>Pseudomonadati</taxon>
        <taxon>Pseudomonadota</taxon>
        <taxon>Alphaproteobacteria</taxon>
        <taxon>Sphingomonadales</taxon>
        <taxon>Sphingomonadaceae</taxon>
        <taxon>Rhizorhapis</taxon>
    </lineage>
</organism>
<dbReference type="Proteomes" id="UP000575068">
    <property type="component" value="Unassembled WGS sequence"/>
</dbReference>
<sequence>MAFLPARDPPTGQRYRLSLSKVREELDRYLPAARTEAAERLQKLVNDGAPDSRIVAARMELAYVRHAKGPVYQSHLLNFLGQREVEAVISAEQTPLERVREIGAALAARINTQQLAAIQRAVRSLERPILPPGQSPAHERLADTFLKNTPDQNKADPRLAAAQDIVDRAQAASLARGDSARLVEAAGDAARASVAANIRTGKPFDEGMTLPSPGGPKPPALGKDRSR</sequence>
<evidence type="ECO:0000256" key="1">
    <source>
        <dbReference type="SAM" id="MobiDB-lite"/>
    </source>
</evidence>
<feature type="region of interest" description="Disordered" evidence="1">
    <location>
        <begin position="196"/>
        <end position="227"/>
    </location>
</feature>
<dbReference type="EMBL" id="JACHOV010000012">
    <property type="protein sequence ID" value="MBB4642599.1"/>
    <property type="molecule type" value="Genomic_DNA"/>
</dbReference>
<dbReference type="AlphaFoldDB" id="A0A840HYF6"/>
<name>A0A840HYF6_9SPHN</name>
<comment type="caution">
    <text evidence="2">The sequence shown here is derived from an EMBL/GenBank/DDBJ whole genome shotgun (WGS) entry which is preliminary data.</text>
</comment>
<reference evidence="2 3" key="1">
    <citation type="submission" date="2020-08" db="EMBL/GenBank/DDBJ databases">
        <title>Genomic Encyclopedia of Type Strains, Phase IV (KMG-IV): sequencing the most valuable type-strain genomes for metagenomic binning, comparative biology and taxonomic classification.</title>
        <authorList>
            <person name="Goeker M."/>
        </authorList>
    </citation>
    <scope>NUCLEOTIDE SEQUENCE [LARGE SCALE GENOMIC DNA]</scope>
    <source>
        <strain evidence="2 3">DSM 7465</strain>
    </source>
</reference>
<accession>A0A840HYF6</accession>
<gene>
    <name evidence="2" type="ORF">HNQ99_002935</name>
</gene>